<comment type="caution">
    <text evidence="2">The sequence shown here is derived from an EMBL/GenBank/DDBJ whole genome shotgun (WGS) entry which is preliminary data.</text>
</comment>
<dbReference type="Gene3D" id="3.40.50.170">
    <property type="entry name" value="Formyl transferase, N-terminal domain"/>
    <property type="match status" value="1"/>
</dbReference>
<gene>
    <name evidence="2" type="ORF">GCM10011360_21410</name>
</gene>
<evidence type="ECO:0000313" key="2">
    <source>
        <dbReference type="EMBL" id="GGE33282.1"/>
    </source>
</evidence>
<proteinExistence type="predicted"/>
<dbReference type="RefSeq" id="WP_188477677.1">
    <property type="nucleotide sequence ID" value="NZ_BMFJ01000001.1"/>
</dbReference>
<dbReference type="AlphaFoldDB" id="A0A917A7K0"/>
<feature type="domain" description="Formyl transferase N-terminal" evidence="1">
    <location>
        <begin position="113"/>
        <end position="215"/>
    </location>
</feature>
<name>A0A917A7K0_9RHOB</name>
<reference evidence="3" key="1">
    <citation type="journal article" date="2019" name="Int. J. Syst. Evol. Microbiol.">
        <title>The Global Catalogue of Microorganisms (GCM) 10K type strain sequencing project: providing services to taxonomists for standard genome sequencing and annotation.</title>
        <authorList>
            <consortium name="The Broad Institute Genomics Platform"/>
            <consortium name="The Broad Institute Genome Sequencing Center for Infectious Disease"/>
            <person name="Wu L."/>
            <person name="Ma J."/>
        </authorList>
    </citation>
    <scope>NUCLEOTIDE SEQUENCE [LARGE SCALE GENOMIC DNA]</scope>
    <source>
        <strain evidence="3">CGMCC 1.12664</strain>
    </source>
</reference>
<dbReference type="SUPFAM" id="SSF53328">
    <property type="entry name" value="Formyltransferase"/>
    <property type="match status" value="1"/>
</dbReference>
<sequence>MQTSRKARVVALLGHDIQHRGTLATLVESGVDVVGVCFSDERTGGLPIRYIRRSIFKRGTFKVLSQIVARMVYKLRNRKRDAKLKAEIFERHRIESVLSDASFEEMHCIGFGAPEVLDFVAGLSPDILVVHTGSWVPKTMREIESVKYVVGGHPGLTPHYRGAHSPFWAIYNGHPEEIGWTAFLVDSGVDTGPVVAQGRIRPEPGDTYMALSWRGMTCIAKAQAEAIRVFEETGRIQSVPHGRIPANSEYLVPTLGEQLAFWFRGSGVR</sequence>
<accession>A0A917A7K0</accession>
<protein>
    <recommendedName>
        <fullName evidence="1">Formyl transferase N-terminal domain-containing protein</fullName>
    </recommendedName>
</protein>
<evidence type="ECO:0000259" key="1">
    <source>
        <dbReference type="Pfam" id="PF00551"/>
    </source>
</evidence>
<dbReference type="InterPro" id="IPR036477">
    <property type="entry name" value="Formyl_transf_N_sf"/>
</dbReference>
<keyword evidence="3" id="KW-1185">Reference proteome</keyword>
<dbReference type="Pfam" id="PF00551">
    <property type="entry name" value="Formyl_trans_N"/>
    <property type="match status" value="1"/>
</dbReference>
<organism evidence="2 3">
    <name type="scientific">Primorskyibacter flagellatus</name>
    <dbReference type="NCBI Taxonomy" id="1387277"/>
    <lineage>
        <taxon>Bacteria</taxon>
        <taxon>Pseudomonadati</taxon>
        <taxon>Pseudomonadota</taxon>
        <taxon>Alphaproteobacteria</taxon>
        <taxon>Rhodobacterales</taxon>
        <taxon>Roseobacteraceae</taxon>
        <taxon>Primorskyibacter</taxon>
    </lineage>
</organism>
<evidence type="ECO:0000313" key="3">
    <source>
        <dbReference type="Proteomes" id="UP000612855"/>
    </source>
</evidence>
<dbReference type="EMBL" id="BMFJ01000001">
    <property type="protein sequence ID" value="GGE33282.1"/>
    <property type="molecule type" value="Genomic_DNA"/>
</dbReference>
<dbReference type="Proteomes" id="UP000612855">
    <property type="component" value="Unassembled WGS sequence"/>
</dbReference>
<dbReference type="InterPro" id="IPR002376">
    <property type="entry name" value="Formyl_transf_N"/>
</dbReference>